<dbReference type="OrthoDB" id="9806424at2"/>
<dbReference type="CDD" id="cd06139">
    <property type="entry name" value="DNA_polA_I_Ecoli_like_exo"/>
    <property type="match status" value="1"/>
</dbReference>
<evidence type="ECO:0000256" key="2">
    <source>
        <dbReference type="ARBA" id="ARBA00012417"/>
    </source>
</evidence>
<evidence type="ECO:0000256" key="16">
    <source>
        <dbReference type="RuleBase" id="RU004460"/>
    </source>
</evidence>
<proteinExistence type="inferred from homology"/>
<evidence type="ECO:0000256" key="15">
    <source>
        <dbReference type="NCBIfam" id="TIGR00593"/>
    </source>
</evidence>
<dbReference type="PRINTS" id="PR00868">
    <property type="entry name" value="DNAPOLI"/>
</dbReference>
<dbReference type="CDD" id="cd09898">
    <property type="entry name" value="H3TH_53EXO"/>
    <property type="match status" value="1"/>
</dbReference>
<dbReference type="KEGG" id="agv:OJF2_28770"/>
<sequence>MANRPTLYILDAYSLIFQVFHAIPDMTGPSGQPTKAVFGIFRDMLNILRDRKPDYLAAAFDGGGRVFRSDIFEDYKANRSAMPEDLSAQIPVIRRVVEGFGVPVLIEPGMEADDVIATLARRGEEKGLDVLICTADKDARQLLTEHIRILNLRKNSIMDIPALEKEWGIRPDQVIDFLSLTGDSVDNVPGVPGIGPVTATALLKQFGTLDDLLANIDQVKGAKKQQSLREHGDTARRARQLVALREDLPLPLDWDALKTKTPDLAALKALCIECGFHGFLNELRAAAPEAAKEAAPPWEATYHAVDTPEKLEAFLAELGRQPKYALDTETTDTDPLRASLVGLSFAWKAAEAYYIPVRGPIQDRVLDPALVLDRLRPFLADPKSEKVGQNLKYDMLVLGRAGAPVEGPLTDTMVLSYLLESGERNHGLDQLADRLLGHKMIPISDLIGKGKKQLRMDQVDVARVVEYAGEDADATWRIEEILAAKVREEGLWKLYEEVERPLVSILTRMEDVGVKVDAARLKQLSGEFGARLASLEEDIYKHAGGPFNINSGPQLREVLFEKLKLPTVSKTPGGEQSTAQDVLEELAPKHPLPALLLQHRQLSKLKSTYLDALPELIHPEDGRIHASFNQSVAATGRLSSSDPNLQNIPVRTEEGKQIRQAFVAREGCRLLTADYSQIELRILAHYCGDPALAKAFELDHDIHTAVAAKIYEVPESAVDSSMRRVAKTVNFGVIYGLSAFGLAGRLGIPQTQAAQFIEAYFRDFAGVDRFITETLEKARDDGRVETILGRRRPINGIKNTTGRARNLAERLAVNTVIQGSAADLIKVAMIRIDDRLRREGLGSRMILQIHDELVFEAPEAEVPALADLVRREMTTALELKVPLKVDLAAGMNWLDVEEIEAG</sequence>
<evidence type="ECO:0000256" key="1">
    <source>
        <dbReference type="ARBA" id="ARBA00007705"/>
    </source>
</evidence>
<dbReference type="Gene3D" id="3.30.420.10">
    <property type="entry name" value="Ribonuclease H-like superfamily/Ribonuclease H"/>
    <property type="match status" value="1"/>
</dbReference>
<evidence type="ECO:0000313" key="21">
    <source>
        <dbReference type="Proteomes" id="UP000324233"/>
    </source>
</evidence>
<dbReference type="Gene3D" id="3.40.50.1010">
    <property type="entry name" value="5'-nuclease"/>
    <property type="match status" value="1"/>
</dbReference>
<dbReference type="InterPro" id="IPR036279">
    <property type="entry name" value="5-3_exonuclease_C_sf"/>
</dbReference>
<dbReference type="InterPro" id="IPR002562">
    <property type="entry name" value="3'-5'_exonuclease_dom"/>
</dbReference>
<dbReference type="InterPro" id="IPR020045">
    <property type="entry name" value="DNA_polI_H3TH"/>
</dbReference>
<evidence type="ECO:0000259" key="19">
    <source>
        <dbReference type="SMART" id="SM00482"/>
    </source>
</evidence>
<keyword evidence="7" id="KW-0540">Nuclease</keyword>
<comment type="function">
    <text evidence="16">In addition to polymerase activity, this DNA polymerase exhibits 3'-5' and 5'-3' exonuclease activity.</text>
</comment>
<evidence type="ECO:0000256" key="5">
    <source>
        <dbReference type="ARBA" id="ARBA00022695"/>
    </source>
</evidence>
<evidence type="ECO:0000256" key="12">
    <source>
        <dbReference type="ARBA" id="ARBA00023125"/>
    </source>
</evidence>
<feature type="domain" description="3'-5' exonuclease" evidence="17">
    <location>
        <begin position="302"/>
        <end position="487"/>
    </location>
</feature>
<dbReference type="NCBIfam" id="TIGR00593">
    <property type="entry name" value="pola"/>
    <property type="match status" value="1"/>
</dbReference>
<evidence type="ECO:0000256" key="11">
    <source>
        <dbReference type="ARBA" id="ARBA00022932"/>
    </source>
</evidence>
<keyword evidence="12 16" id="KW-0238">DNA-binding</keyword>
<dbReference type="Proteomes" id="UP000324233">
    <property type="component" value="Chromosome"/>
</dbReference>
<dbReference type="SMART" id="SM00279">
    <property type="entry name" value="HhH2"/>
    <property type="match status" value="1"/>
</dbReference>
<dbReference type="GO" id="GO:0006261">
    <property type="term" value="P:DNA-templated DNA replication"/>
    <property type="evidence" value="ECO:0007669"/>
    <property type="project" value="UniProtKB-UniRule"/>
</dbReference>
<feature type="domain" description="DNA-directed DNA polymerase family A palm" evidence="19">
    <location>
        <begin position="655"/>
        <end position="861"/>
    </location>
</feature>
<dbReference type="FunFam" id="1.10.150.20:FF:000002">
    <property type="entry name" value="DNA polymerase I"/>
    <property type="match status" value="1"/>
</dbReference>
<keyword evidence="8 16" id="KW-0227">DNA damage</keyword>
<dbReference type="Pfam" id="PF01612">
    <property type="entry name" value="DNA_pol_A_exo1"/>
    <property type="match status" value="1"/>
</dbReference>
<dbReference type="CDD" id="cd08637">
    <property type="entry name" value="DNA_pol_A_pol_I_C"/>
    <property type="match status" value="1"/>
</dbReference>
<keyword evidence="21" id="KW-1185">Reference proteome</keyword>
<dbReference type="InterPro" id="IPR019760">
    <property type="entry name" value="DNA-dir_DNA_pol_A_CS"/>
</dbReference>
<evidence type="ECO:0000256" key="9">
    <source>
        <dbReference type="ARBA" id="ARBA00022801"/>
    </source>
</evidence>
<dbReference type="Pfam" id="PF01367">
    <property type="entry name" value="5_3_exonuc"/>
    <property type="match status" value="1"/>
</dbReference>
<evidence type="ECO:0000256" key="10">
    <source>
        <dbReference type="ARBA" id="ARBA00022839"/>
    </source>
</evidence>
<dbReference type="InterPro" id="IPR002298">
    <property type="entry name" value="DNA_polymerase_A"/>
</dbReference>
<dbReference type="InterPro" id="IPR008918">
    <property type="entry name" value="HhH2"/>
</dbReference>
<dbReference type="InterPro" id="IPR020046">
    <property type="entry name" value="5-3_exonucl_a-hlix_arch_N"/>
</dbReference>
<dbReference type="SUPFAM" id="SSF56672">
    <property type="entry name" value="DNA/RNA polymerases"/>
    <property type="match status" value="1"/>
</dbReference>
<evidence type="ECO:0000256" key="4">
    <source>
        <dbReference type="ARBA" id="ARBA00022679"/>
    </source>
</evidence>
<evidence type="ECO:0000256" key="8">
    <source>
        <dbReference type="ARBA" id="ARBA00022763"/>
    </source>
</evidence>
<feature type="domain" description="5'-3' exonuclease" evidence="18">
    <location>
        <begin position="3"/>
        <end position="260"/>
    </location>
</feature>
<evidence type="ECO:0000313" key="20">
    <source>
        <dbReference type="EMBL" id="QEH34341.1"/>
    </source>
</evidence>
<evidence type="ECO:0000256" key="14">
    <source>
        <dbReference type="ARBA" id="ARBA00049244"/>
    </source>
</evidence>
<dbReference type="InterPro" id="IPR012337">
    <property type="entry name" value="RNaseH-like_sf"/>
</dbReference>
<dbReference type="EMBL" id="CP042997">
    <property type="protein sequence ID" value="QEH34341.1"/>
    <property type="molecule type" value="Genomic_DNA"/>
</dbReference>
<dbReference type="InterPro" id="IPR029060">
    <property type="entry name" value="PIN-like_dom_sf"/>
</dbReference>
<dbReference type="SUPFAM" id="SSF88723">
    <property type="entry name" value="PIN domain-like"/>
    <property type="match status" value="1"/>
</dbReference>
<dbReference type="InterPro" id="IPR043502">
    <property type="entry name" value="DNA/RNA_pol_sf"/>
</dbReference>
<dbReference type="PANTHER" id="PTHR10133">
    <property type="entry name" value="DNA POLYMERASE I"/>
    <property type="match status" value="1"/>
</dbReference>
<dbReference type="GO" id="GO:0008409">
    <property type="term" value="F:5'-3' exonuclease activity"/>
    <property type="evidence" value="ECO:0007669"/>
    <property type="project" value="UniProtKB-UniRule"/>
</dbReference>
<accession>A0A5B9W2N7</accession>
<dbReference type="Gene3D" id="3.30.70.370">
    <property type="match status" value="1"/>
</dbReference>
<evidence type="ECO:0000259" key="18">
    <source>
        <dbReference type="SMART" id="SM00475"/>
    </source>
</evidence>
<dbReference type="GO" id="GO:0003677">
    <property type="term" value="F:DNA binding"/>
    <property type="evidence" value="ECO:0007669"/>
    <property type="project" value="UniProtKB-UniRule"/>
</dbReference>
<organism evidence="20 21">
    <name type="scientific">Aquisphaera giovannonii</name>
    <dbReference type="NCBI Taxonomy" id="406548"/>
    <lineage>
        <taxon>Bacteria</taxon>
        <taxon>Pseudomonadati</taxon>
        <taxon>Planctomycetota</taxon>
        <taxon>Planctomycetia</taxon>
        <taxon>Isosphaerales</taxon>
        <taxon>Isosphaeraceae</taxon>
        <taxon>Aquisphaera</taxon>
    </lineage>
</organism>
<protein>
    <recommendedName>
        <fullName evidence="3 15">DNA polymerase I</fullName>
        <ecNumber evidence="2 15">2.7.7.7</ecNumber>
    </recommendedName>
</protein>
<dbReference type="PROSITE" id="PS51450">
    <property type="entry name" value="LRR"/>
    <property type="match status" value="1"/>
</dbReference>
<keyword evidence="13 16" id="KW-0234">DNA repair</keyword>
<dbReference type="CDD" id="cd09859">
    <property type="entry name" value="PIN_53EXO"/>
    <property type="match status" value="1"/>
</dbReference>
<name>A0A5B9W2N7_9BACT</name>
<keyword evidence="5 16" id="KW-0548">Nucleotidyltransferase</keyword>
<evidence type="ECO:0000256" key="13">
    <source>
        <dbReference type="ARBA" id="ARBA00023204"/>
    </source>
</evidence>
<dbReference type="PANTHER" id="PTHR10133:SF27">
    <property type="entry name" value="DNA POLYMERASE NU"/>
    <property type="match status" value="1"/>
</dbReference>
<keyword evidence="4 16" id="KW-0808">Transferase</keyword>
<keyword evidence="9 16" id="KW-0378">Hydrolase</keyword>
<dbReference type="InterPro" id="IPR001098">
    <property type="entry name" value="DNA-dir_DNA_pol_A_palm_dom"/>
</dbReference>
<comment type="similarity">
    <text evidence="1 16">Belongs to the DNA polymerase type-A family.</text>
</comment>
<dbReference type="Gene3D" id="1.20.1060.10">
    <property type="entry name" value="Taq DNA Polymerase, Chain T, domain 4"/>
    <property type="match status" value="1"/>
</dbReference>
<evidence type="ECO:0000256" key="7">
    <source>
        <dbReference type="ARBA" id="ARBA00022722"/>
    </source>
</evidence>
<dbReference type="SUPFAM" id="SSF53098">
    <property type="entry name" value="Ribonuclease H-like"/>
    <property type="match status" value="1"/>
</dbReference>
<dbReference type="SMART" id="SM00474">
    <property type="entry name" value="35EXOc"/>
    <property type="match status" value="1"/>
</dbReference>
<dbReference type="GO" id="GO:0008408">
    <property type="term" value="F:3'-5' exonuclease activity"/>
    <property type="evidence" value="ECO:0007669"/>
    <property type="project" value="UniProtKB-UniRule"/>
</dbReference>
<dbReference type="RefSeq" id="WP_148594276.1">
    <property type="nucleotide sequence ID" value="NZ_CP042997.1"/>
</dbReference>
<dbReference type="SMART" id="SM00475">
    <property type="entry name" value="53EXOc"/>
    <property type="match status" value="1"/>
</dbReference>
<dbReference type="SMART" id="SM00482">
    <property type="entry name" value="POLAc"/>
    <property type="match status" value="1"/>
</dbReference>
<keyword evidence="10 16" id="KW-0269">Exonuclease</keyword>
<evidence type="ECO:0000256" key="3">
    <source>
        <dbReference type="ARBA" id="ARBA00020311"/>
    </source>
</evidence>
<evidence type="ECO:0000256" key="6">
    <source>
        <dbReference type="ARBA" id="ARBA00022705"/>
    </source>
</evidence>
<keyword evidence="6 16" id="KW-0235">DNA replication</keyword>
<dbReference type="FunFam" id="1.10.150.20:FF:000003">
    <property type="entry name" value="DNA polymerase I"/>
    <property type="match status" value="1"/>
</dbReference>
<dbReference type="InterPro" id="IPR001611">
    <property type="entry name" value="Leu-rich_rpt"/>
</dbReference>
<gene>
    <name evidence="16 20" type="primary">polA</name>
    <name evidence="20" type="ORF">OJF2_28770</name>
</gene>
<dbReference type="PROSITE" id="PS00447">
    <property type="entry name" value="DNA_POLYMERASE_A"/>
    <property type="match status" value="1"/>
</dbReference>
<dbReference type="FunFam" id="1.20.1060.10:FF:000001">
    <property type="entry name" value="DNA polymerase I"/>
    <property type="match status" value="1"/>
</dbReference>
<keyword evidence="11 16" id="KW-0239">DNA-directed DNA polymerase</keyword>
<dbReference type="InterPro" id="IPR002421">
    <property type="entry name" value="5-3_exonuclease"/>
</dbReference>
<comment type="catalytic activity">
    <reaction evidence="14 16">
        <text>DNA(n) + a 2'-deoxyribonucleoside 5'-triphosphate = DNA(n+1) + diphosphate</text>
        <dbReference type="Rhea" id="RHEA:22508"/>
        <dbReference type="Rhea" id="RHEA-COMP:17339"/>
        <dbReference type="Rhea" id="RHEA-COMP:17340"/>
        <dbReference type="ChEBI" id="CHEBI:33019"/>
        <dbReference type="ChEBI" id="CHEBI:61560"/>
        <dbReference type="ChEBI" id="CHEBI:173112"/>
        <dbReference type="EC" id="2.7.7.7"/>
    </reaction>
</comment>
<dbReference type="Pfam" id="PF00476">
    <property type="entry name" value="DNA_pol_A"/>
    <property type="match status" value="1"/>
</dbReference>
<dbReference type="InterPro" id="IPR036397">
    <property type="entry name" value="RNaseH_sf"/>
</dbReference>
<dbReference type="SUPFAM" id="SSF47807">
    <property type="entry name" value="5' to 3' exonuclease, C-terminal subdomain"/>
    <property type="match status" value="1"/>
</dbReference>
<dbReference type="GO" id="GO:0006302">
    <property type="term" value="P:double-strand break repair"/>
    <property type="evidence" value="ECO:0007669"/>
    <property type="project" value="TreeGrafter"/>
</dbReference>
<dbReference type="GO" id="GO:0003887">
    <property type="term" value="F:DNA-directed DNA polymerase activity"/>
    <property type="evidence" value="ECO:0007669"/>
    <property type="project" value="UniProtKB-UniRule"/>
</dbReference>
<dbReference type="NCBIfam" id="NF004397">
    <property type="entry name" value="PRK05755.1"/>
    <property type="match status" value="1"/>
</dbReference>
<dbReference type="InterPro" id="IPR018320">
    <property type="entry name" value="DNA_polymerase_1"/>
</dbReference>
<dbReference type="EC" id="2.7.7.7" evidence="2 15"/>
<dbReference type="Pfam" id="PF02739">
    <property type="entry name" value="5_3_exonuc_N"/>
    <property type="match status" value="1"/>
</dbReference>
<dbReference type="Gene3D" id="1.10.150.20">
    <property type="entry name" value="5' to 3' exonuclease, C-terminal subdomain"/>
    <property type="match status" value="2"/>
</dbReference>
<reference evidence="20 21" key="1">
    <citation type="submission" date="2019-08" db="EMBL/GenBank/DDBJ databases">
        <title>Deep-cultivation of Planctomycetes and their phenomic and genomic characterization uncovers novel biology.</title>
        <authorList>
            <person name="Wiegand S."/>
            <person name="Jogler M."/>
            <person name="Boedeker C."/>
            <person name="Pinto D."/>
            <person name="Vollmers J."/>
            <person name="Rivas-Marin E."/>
            <person name="Kohn T."/>
            <person name="Peeters S.H."/>
            <person name="Heuer A."/>
            <person name="Rast P."/>
            <person name="Oberbeckmann S."/>
            <person name="Bunk B."/>
            <person name="Jeske O."/>
            <person name="Meyerdierks A."/>
            <person name="Storesund J.E."/>
            <person name="Kallscheuer N."/>
            <person name="Luecker S."/>
            <person name="Lage O.M."/>
            <person name="Pohl T."/>
            <person name="Merkel B.J."/>
            <person name="Hornburger P."/>
            <person name="Mueller R.-W."/>
            <person name="Bruemmer F."/>
            <person name="Labrenz M."/>
            <person name="Spormann A.M."/>
            <person name="Op den Camp H."/>
            <person name="Overmann J."/>
            <person name="Amann R."/>
            <person name="Jetten M.S.M."/>
            <person name="Mascher T."/>
            <person name="Medema M.H."/>
            <person name="Devos D.P."/>
            <person name="Kaster A.-K."/>
            <person name="Ovreas L."/>
            <person name="Rohde M."/>
            <person name="Galperin M.Y."/>
            <person name="Jogler C."/>
        </authorList>
    </citation>
    <scope>NUCLEOTIDE SEQUENCE [LARGE SCALE GENOMIC DNA]</scope>
    <source>
        <strain evidence="20 21">OJF2</strain>
    </source>
</reference>
<evidence type="ECO:0000259" key="17">
    <source>
        <dbReference type="SMART" id="SM00474"/>
    </source>
</evidence>
<dbReference type="AlphaFoldDB" id="A0A5B9W2N7"/>